<evidence type="ECO:0000256" key="1">
    <source>
        <dbReference type="SAM" id="MobiDB-lite"/>
    </source>
</evidence>
<evidence type="ECO:0000313" key="2">
    <source>
        <dbReference type="EMBL" id="EPY00642.1"/>
    </source>
</evidence>
<proteinExistence type="predicted"/>
<dbReference type="Gene3D" id="3.40.30.10">
    <property type="entry name" value="Glutaredoxin"/>
    <property type="match status" value="1"/>
</dbReference>
<feature type="region of interest" description="Disordered" evidence="1">
    <location>
        <begin position="1"/>
        <end position="35"/>
    </location>
</feature>
<dbReference type="OrthoDB" id="9800692at2"/>
<comment type="caution">
    <text evidence="2">The sequence shown here is derived from an EMBL/GenBank/DDBJ whole genome shotgun (WGS) entry which is preliminary data.</text>
</comment>
<gene>
    <name evidence="2" type="ORF">K678_15039</name>
</gene>
<evidence type="ECO:0008006" key="4">
    <source>
        <dbReference type="Google" id="ProtNLM"/>
    </source>
</evidence>
<feature type="compositionally biased region" description="Basic residues" evidence="1">
    <location>
        <begin position="21"/>
        <end position="30"/>
    </location>
</feature>
<dbReference type="SUPFAM" id="SSF52833">
    <property type="entry name" value="Thioredoxin-like"/>
    <property type="match status" value="1"/>
</dbReference>
<dbReference type="EMBL" id="AQPH01000077">
    <property type="protein sequence ID" value="EPY00642.1"/>
    <property type="molecule type" value="Genomic_DNA"/>
</dbReference>
<accession>S9S409</accession>
<dbReference type="CDD" id="cd02980">
    <property type="entry name" value="TRX_Fd_family"/>
    <property type="match status" value="1"/>
</dbReference>
<reference evidence="2 3" key="1">
    <citation type="submission" date="2013-04" db="EMBL/GenBank/DDBJ databases">
        <authorList>
            <person name="Kuznetsov B."/>
            <person name="Ivanovsky R."/>
        </authorList>
    </citation>
    <scope>NUCLEOTIDE SEQUENCE [LARGE SCALE GENOMIC DNA]</scope>
    <source>
        <strain evidence="2 3">MGU-K5</strain>
    </source>
</reference>
<name>S9S409_MAGFU</name>
<sequence length="168" mass="17614">MRHHHHHHCPEGSAPHGGSPLRHRRGRFGRWGHAPQDGAIEPAIEAVATLEAEATPSPDDLAVRLFTCVGKGCAHGAEGKALLAALNEAVAAHPTPGVRIDVRACGCLDVCEQGPVVVAYQGNAAKAARPPKGALAGLLNRPVDRFGQVSPADAGRIVETVLHKTRRS</sequence>
<dbReference type="AlphaFoldDB" id="S9S409"/>
<evidence type="ECO:0000313" key="3">
    <source>
        <dbReference type="Proteomes" id="UP000015350"/>
    </source>
</evidence>
<organism evidence="2 3">
    <name type="scientific">Magnetospirillum fulvum MGU-K5</name>
    <dbReference type="NCBI Taxonomy" id="1316936"/>
    <lineage>
        <taxon>Bacteria</taxon>
        <taxon>Pseudomonadati</taxon>
        <taxon>Pseudomonadota</taxon>
        <taxon>Alphaproteobacteria</taxon>
        <taxon>Rhodospirillales</taxon>
        <taxon>Rhodospirillaceae</taxon>
        <taxon>Magnetospirillum</taxon>
    </lineage>
</organism>
<dbReference type="InterPro" id="IPR036249">
    <property type="entry name" value="Thioredoxin-like_sf"/>
</dbReference>
<dbReference type="RefSeq" id="WP_021133295.1">
    <property type="nucleotide sequence ID" value="NZ_AQPH01000077.1"/>
</dbReference>
<dbReference type="STRING" id="1316936.K678_15039"/>
<protein>
    <recommendedName>
        <fullName evidence="4">Ferredoxin</fullName>
    </recommendedName>
</protein>
<dbReference type="Proteomes" id="UP000015350">
    <property type="component" value="Unassembled WGS sequence"/>
</dbReference>